<dbReference type="SUPFAM" id="SSF102198">
    <property type="entry name" value="Putative cyclase"/>
    <property type="match status" value="1"/>
</dbReference>
<name>A0A0M9WNE0_RHORH</name>
<comment type="caution">
    <text evidence="1">The sequence shown here is derived from an EMBL/GenBank/DDBJ whole genome shotgun (WGS) entry which is preliminary data.</text>
</comment>
<dbReference type="InterPro" id="IPR037175">
    <property type="entry name" value="KFase_sf"/>
</dbReference>
<gene>
    <name evidence="1" type="ORF">Z051_14885</name>
</gene>
<proteinExistence type="predicted"/>
<dbReference type="RefSeq" id="WP_054373346.1">
    <property type="nucleotide sequence ID" value="NZ_AZYO01000037.1"/>
</dbReference>
<dbReference type="AlphaFoldDB" id="A0A0M9WNE0"/>
<evidence type="ECO:0000313" key="2">
    <source>
        <dbReference type="Proteomes" id="UP000037712"/>
    </source>
</evidence>
<dbReference type="InterPro" id="IPR006311">
    <property type="entry name" value="TAT_signal"/>
</dbReference>
<dbReference type="Gene3D" id="3.50.30.50">
    <property type="entry name" value="Putative cyclase"/>
    <property type="match status" value="1"/>
</dbReference>
<reference evidence="1 2" key="1">
    <citation type="journal article" date="2015" name="Genome Announc.">
        <title>Draft Genome Sequence of Rhodococcus rhodochrous Strain KG-21, a Soil Isolate from Oil Fields of Krishna-Godavari Basin, India.</title>
        <authorList>
            <person name="Dawar C."/>
            <person name="Aggarwal R.K."/>
        </authorList>
    </citation>
    <scope>NUCLEOTIDE SEQUENCE [LARGE SCALE GENOMIC DNA]</scope>
    <source>
        <strain evidence="1 2">KG-21</strain>
    </source>
</reference>
<dbReference type="GO" id="GO:0004061">
    <property type="term" value="F:arylformamidase activity"/>
    <property type="evidence" value="ECO:0007669"/>
    <property type="project" value="InterPro"/>
</dbReference>
<dbReference type="InterPro" id="IPR007325">
    <property type="entry name" value="KFase/CYL"/>
</dbReference>
<dbReference type="GO" id="GO:0019441">
    <property type="term" value="P:L-tryptophan catabolic process to kynurenine"/>
    <property type="evidence" value="ECO:0007669"/>
    <property type="project" value="InterPro"/>
</dbReference>
<dbReference type="PATRIC" id="fig|1441923.3.peg.3256"/>
<accession>A0A0M9WNE0</accession>
<reference evidence="2" key="2">
    <citation type="submission" date="2015-01" db="EMBL/GenBank/DDBJ databases">
        <title>Draft genome sequence of potential hydrocarbon metabolising strain of Rhodococcus rhodochrous.</title>
        <authorList>
            <person name="Aggarwal R.K."/>
            <person name="Dawar C."/>
        </authorList>
    </citation>
    <scope>NUCLEOTIDE SEQUENCE [LARGE SCALE GENOMIC DNA]</scope>
    <source>
        <strain evidence="2">KG-21</strain>
    </source>
</reference>
<evidence type="ECO:0000313" key="1">
    <source>
        <dbReference type="EMBL" id="KOS55467.1"/>
    </source>
</evidence>
<dbReference type="EMBL" id="AZYO01000037">
    <property type="protein sequence ID" value="KOS55467.1"/>
    <property type="molecule type" value="Genomic_DNA"/>
</dbReference>
<organism evidence="1 2">
    <name type="scientific">Rhodococcus rhodochrous KG-21</name>
    <dbReference type="NCBI Taxonomy" id="1441923"/>
    <lineage>
        <taxon>Bacteria</taxon>
        <taxon>Bacillati</taxon>
        <taxon>Actinomycetota</taxon>
        <taxon>Actinomycetes</taxon>
        <taxon>Mycobacteriales</taxon>
        <taxon>Nocardiaceae</taxon>
        <taxon>Rhodococcus</taxon>
    </lineage>
</organism>
<sequence>MCSPAVLDRAYREIEDGRARFGRRSFLAALGASAAGLGVSAAGLGAATAAATPARAGGDTAAVRAGTVIDLTHTLTPQFPVWPGNEQFAMRPVATFDTGRFAVNAMSLWEHTGTHLDAPAHIVRGGATVEALPVRDFVAPLAVVDIAGKAAQDDDAVVTVDDVAAWERQHGPIPPGALVAMHSGWETRLADPARFVNADALRIPHAPGFDRDAVRMLVHERNVVGLGVDTLSLDRAGDVGAHVELLGAGRYGIEAMANLATVPPRGATVVVGAPKHAGGTGGPCRVLALV</sequence>
<dbReference type="Proteomes" id="UP000037712">
    <property type="component" value="Unassembled WGS sequence"/>
</dbReference>
<protein>
    <submittedName>
        <fullName evidence="1">Cyclase</fullName>
    </submittedName>
</protein>
<dbReference type="PANTHER" id="PTHR31118">
    <property type="entry name" value="CYCLASE-LIKE PROTEIN 2"/>
    <property type="match status" value="1"/>
</dbReference>
<dbReference type="Pfam" id="PF04199">
    <property type="entry name" value="Cyclase"/>
    <property type="match status" value="1"/>
</dbReference>
<dbReference type="PANTHER" id="PTHR31118:SF12">
    <property type="entry name" value="CYCLASE-LIKE PROTEIN 2"/>
    <property type="match status" value="1"/>
</dbReference>
<dbReference type="PROSITE" id="PS51318">
    <property type="entry name" value="TAT"/>
    <property type="match status" value="1"/>
</dbReference>